<organism evidence="2 3">
    <name type="scientific">Rugosimonospora acidiphila</name>
    <dbReference type="NCBI Taxonomy" id="556531"/>
    <lineage>
        <taxon>Bacteria</taxon>
        <taxon>Bacillati</taxon>
        <taxon>Actinomycetota</taxon>
        <taxon>Actinomycetes</taxon>
        <taxon>Micromonosporales</taxon>
        <taxon>Micromonosporaceae</taxon>
        <taxon>Rugosimonospora</taxon>
    </lineage>
</organism>
<evidence type="ECO:0000256" key="1">
    <source>
        <dbReference type="SAM" id="MobiDB-lite"/>
    </source>
</evidence>
<name>A0ABP9RTA8_9ACTN</name>
<dbReference type="Proteomes" id="UP001501570">
    <property type="component" value="Unassembled WGS sequence"/>
</dbReference>
<gene>
    <name evidence="2" type="ORF">GCM10023322_31600</name>
</gene>
<accession>A0ABP9RTA8</accession>
<evidence type="ECO:0000313" key="2">
    <source>
        <dbReference type="EMBL" id="GAA5186100.1"/>
    </source>
</evidence>
<feature type="region of interest" description="Disordered" evidence="1">
    <location>
        <begin position="1"/>
        <end position="22"/>
    </location>
</feature>
<keyword evidence="3" id="KW-1185">Reference proteome</keyword>
<protein>
    <submittedName>
        <fullName evidence="2">Uncharacterized protein</fullName>
    </submittedName>
</protein>
<sequence length="81" mass="8921">MAAHVHGHQGGVRESRNGSGRAVDRAWDVPAWWATRKRIVLWMAKAGSADRLSPLKGDLVDMARVSWTPEPQSFTDATPGR</sequence>
<feature type="compositionally biased region" description="Basic and acidic residues" evidence="1">
    <location>
        <begin position="11"/>
        <end position="22"/>
    </location>
</feature>
<comment type="caution">
    <text evidence="2">The sequence shown here is derived from an EMBL/GenBank/DDBJ whole genome shotgun (WGS) entry which is preliminary data.</text>
</comment>
<dbReference type="EMBL" id="BAABJQ010000008">
    <property type="protein sequence ID" value="GAA5186100.1"/>
    <property type="molecule type" value="Genomic_DNA"/>
</dbReference>
<evidence type="ECO:0000313" key="3">
    <source>
        <dbReference type="Proteomes" id="UP001501570"/>
    </source>
</evidence>
<proteinExistence type="predicted"/>
<reference evidence="3" key="1">
    <citation type="journal article" date="2019" name="Int. J. Syst. Evol. Microbiol.">
        <title>The Global Catalogue of Microorganisms (GCM) 10K type strain sequencing project: providing services to taxonomists for standard genome sequencing and annotation.</title>
        <authorList>
            <consortium name="The Broad Institute Genomics Platform"/>
            <consortium name="The Broad Institute Genome Sequencing Center for Infectious Disease"/>
            <person name="Wu L."/>
            <person name="Ma J."/>
        </authorList>
    </citation>
    <scope>NUCLEOTIDE SEQUENCE [LARGE SCALE GENOMIC DNA]</scope>
    <source>
        <strain evidence="3">JCM 18304</strain>
    </source>
</reference>